<evidence type="ECO:0000256" key="4">
    <source>
        <dbReference type="SAM" id="Phobius"/>
    </source>
</evidence>
<feature type="signal peptide" evidence="5">
    <location>
        <begin position="1"/>
        <end position="19"/>
    </location>
</feature>
<dbReference type="GO" id="GO:0005975">
    <property type="term" value="P:carbohydrate metabolic process"/>
    <property type="evidence" value="ECO:0007669"/>
    <property type="project" value="InterPro"/>
</dbReference>
<feature type="transmembrane region" description="Helical" evidence="4">
    <location>
        <begin position="400"/>
        <end position="421"/>
    </location>
</feature>
<keyword evidence="2" id="KW-0479">Metal-binding</keyword>
<dbReference type="Gene3D" id="3.20.20.80">
    <property type="entry name" value="Glycosidases"/>
    <property type="match status" value="2"/>
</dbReference>
<dbReference type="Pfam" id="PF00128">
    <property type="entry name" value="Alpha-amylase"/>
    <property type="match status" value="1"/>
</dbReference>
<evidence type="ECO:0000313" key="8">
    <source>
        <dbReference type="Proteomes" id="UP000217065"/>
    </source>
</evidence>
<feature type="domain" description="Glycosyl hydrolase family 13 catalytic" evidence="6">
    <location>
        <begin position="28"/>
        <end position="310"/>
    </location>
</feature>
<dbReference type="Pfam" id="PF22026">
    <property type="entry name" value="Alpha-amylase_C_2"/>
    <property type="match status" value="1"/>
</dbReference>
<evidence type="ECO:0000256" key="2">
    <source>
        <dbReference type="ARBA" id="ARBA00022723"/>
    </source>
</evidence>
<dbReference type="PANTHER" id="PTHR10357:SF215">
    <property type="entry name" value="ALPHA-AMYLASE 1"/>
    <property type="match status" value="1"/>
</dbReference>
<comment type="cofactor">
    <cofactor evidence="1">
        <name>Ca(2+)</name>
        <dbReference type="ChEBI" id="CHEBI:29108"/>
    </cofactor>
</comment>
<dbReference type="GO" id="GO:0046872">
    <property type="term" value="F:metal ion binding"/>
    <property type="evidence" value="ECO:0007669"/>
    <property type="project" value="UniProtKB-KW"/>
</dbReference>
<dbReference type="InterPro" id="IPR017853">
    <property type="entry name" value="GH"/>
</dbReference>
<dbReference type="SUPFAM" id="SSF51011">
    <property type="entry name" value="Glycosyl hydrolase domain"/>
    <property type="match status" value="1"/>
</dbReference>
<keyword evidence="4" id="KW-0812">Transmembrane</keyword>
<gene>
    <name evidence="7" type="ORF">CF394_01365</name>
</gene>
<keyword evidence="8" id="KW-1185">Reference proteome</keyword>
<keyword evidence="4" id="KW-0472">Membrane</keyword>
<evidence type="ECO:0000313" key="7">
    <source>
        <dbReference type="EMBL" id="OZS79098.1"/>
    </source>
</evidence>
<evidence type="ECO:0000256" key="5">
    <source>
        <dbReference type="SAM" id="SignalP"/>
    </source>
</evidence>
<dbReference type="Gene3D" id="2.60.40.1180">
    <property type="entry name" value="Golgi alpha-mannosidase II"/>
    <property type="match status" value="1"/>
</dbReference>
<dbReference type="Proteomes" id="UP000217065">
    <property type="component" value="Unassembled WGS sequence"/>
</dbReference>
<feature type="chain" id="PRO_5013079925" description="Glycosyl hydrolase family 13 catalytic domain-containing protein" evidence="5">
    <location>
        <begin position="20"/>
        <end position="433"/>
    </location>
</feature>
<dbReference type="AlphaFoldDB" id="A0A264W682"/>
<proteinExistence type="predicted"/>
<keyword evidence="3 5" id="KW-0732">Signal</keyword>
<dbReference type="EMBL" id="NOKQ01000134">
    <property type="protein sequence ID" value="OZS79098.1"/>
    <property type="molecule type" value="Genomic_DNA"/>
</dbReference>
<evidence type="ECO:0000256" key="1">
    <source>
        <dbReference type="ARBA" id="ARBA00001913"/>
    </source>
</evidence>
<comment type="caution">
    <text evidence="7">The sequence shown here is derived from an EMBL/GenBank/DDBJ whole genome shotgun (WGS) entry which is preliminary data.</text>
</comment>
<organism evidence="7 8">
    <name type="scientific">Tetzosporium hominis</name>
    <dbReference type="NCBI Taxonomy" id="2020506"/>
    <lineage>
        <taxon>Bacteria</taxon>
        <taxon>Bacillati</taxon>
        <taxon>Bacillota</taxon>
        <taxon>Bacilli</taxon>
        <taxon>Bacillales</taxon>
        <taxon>Caryophanaceae</taxon>
        <taxon>Tetzosporium</taxon>
    </lineage>
</organism>
<dbReference type="InterPro" id="IPR054174">
    <property type="entry name" value="Alpha-amylase-like_C"/>
</dbReference>
<dbReference type="InterPro" id="IPR006047">
    <property type="entry name" value="GH13_cat_dom"/>
</dbReference>
<keyword evidence="4" id="KW-1133">Transmembrane helix</keyword>
<dbReference type="SMART" id="SM00642">
    <property type="entry name" value="Aamy"/>
    <property type="match status" value="1"/>
</dbReference>
<reference evidence="7 8" key="1">
    <citation type="submission" date="2017-07" db="EMBL/GenBank/DDBJ databases">
        <title>Tetzosporium hominis gen.nov. sp.nov.</title>
        <authorList>
            <person name="Tetz G."/>
            <person name="Tetz V."/>
        </authorList>
    </citation>
    <scope>NUCLEOTIDE SEQUENCE [LARGE SCALE GENOMIC DNA]</scope>
    <source>
        <strain evidence="7 8">VT-49</strain>
    </source>
</reference>
<protein>
    <recommendedName>
        <fullName evidence="6">Glycosyl hydrolase family 13 catalytic domain-containing protein</fullName>
    </recommendedName>
</protein>
<sequence>MGLLLLLTLLWSIPAPALASMQGESVYDLLVDRYFNQTSQNDQDVNTQDPTAFAGGDFLGIVDRLDHIQKMGFTYVSTGPIFETNRYDGSDIKNYGVIESRFGSEEEFKQLLEALHSRDMKLMIDLPLAGVGQAELDEMKSFLDTYKVDGVKLTGLAESDEALIQPFIEEINTAEMDVITLEETNLQLDASFSQETVEAFQTTFKTVDQPMDALEDFSNEDILALDTLLTERFTYFSTEENMFPPTRVKVALGALLTLPGVPVVTYGTEIAMNGTTKETSHQIMNFRVDEDIMVFAEDLQTIRNQSSALQLGDFELLTSEDGYMVFKRSSEDETFIVVINNSSETKVFNVKEEVVGEGKELRGLFGRDVVREDDNGEYKLTVDRELVELYHVKEDQGLNVAYIAAMVVAYILFLGFIYLAWRKGKQKRLQEQK</sequence>
<dbReference type="CDD" id="cd00551">
    <property type="entry name" value="AmyAc_family"/>
    <property type="match status" value="1"/>
</dbReference>
<evidence type="ECO:0000259" key="6">
    <source>
        <dbReference type="SMART" id="SM00642"/>
    </source>
</evidence>
<evidence type="ECO:0000256" key="3">
    <source>
        <dbReference type="ARBA" id="ARBA00022729"/>
    </source>
</evidence>
<dbReference type="PANTHER" id="PTHR10357">
    <property type="entry name" value="ALPHA-AMYLASE FAMILY MEMBER"/>
    <property type="match status" value="1"/>
</dbReference>
<name>A0A264W682_9BACL</name>
<dbReference type="SUPFAM" id="SSF51445">
    <property type="entry name" value="(Trans)glycosidases"/>
    <property type="match status" value="1"/>
</dbReference>
<accession>A0A264W682</accession>
<dbReference type="InterPro" id="IPR013780">
    <property type="entry name" value="Glyco_hydro_b"/>
</dbReference>